<keyword evidence="3" id="KW-0689">Ribosomal protein</keyword>
<dbReference type="EMBL" id="UGEB01000001">
    <property type="protein sequence ID" value="STL04185.1"/>
    <property type="molecule type" value="Genomic_DNA"/>
</dbReference>
<evidence type="ECO:0000313" key="3">
    <source>
        <dbReference type="EMBL" id="STL04185.1"/>
    </source>
</evidence>
<dbReference type="Pfam" id="PF06325">
    <property type="entry name" value="PrmA"/>
    <property type="match status" value="1"/>
</dbReference>
<dbReference type="PANTHER" id="PTHR43648:SF1">
    <property type="entry name" value="ELECTRON TRANSFER FLAVOPROTEIN BETA SUBUNIT LYSINE METHYLTRANSFERASE"/>
    <property type="match status" value="1"/>
</dbReference>
<dbReference type="EC" id="2.1.1.-" evidence="3"/>
<evidence type="ECO:0000256" key="1">
    <source>
        <dbReference type="ARBA" id="ARBA00022603"/>
    </source>
</evidence>
<evidence type="ECO:0000313" key="4">
    <source>
        <dbReference type="Proteomes" id="UP000255543"/>
    </source>
</evidence>
<dbReference type="SUPFAM" id="SSF53335">
    <property type="entry name" value="S-adenosyl-L-methionine-dependent methyltransferases"/>
    <property type="match status" value="1"/>
</dbReference>
<keyword evidence="3" id="KW-0687">Ribonucleoprotein</keyword>
<organism evidence="3 4">
    <name type="scientific">Escherichia coli</name>
    <dbReference type="NCBI Taxonomy" id="562"/>
    <lineage>
        <taxon>Bacteria</taxon>
        <taxon>Pseudomonadati</taxon>
        <taxon>Pseudomonadota</taxon>
        <taxon>Gammaproteobacteria</taxon>
        <taxon>Enterobacterales</taxon>
        <taxon>Enterobacteriaceae</taxon>
        <taxon>Escherichia</taxon>
    </lineage>
</organism>
<protein>
    <submittedName>
        <fullName evidence="3">50S ribosomal protein L11 methyltransferase</fullName>
        <ecNumber evidence="3">2.1.1.-</ecNumber>
    </submittedName>
</protein>
<dbReference type="InterPro" id="IPR050078">
    <property type="entry name" value="Ribosomal_L11_MeTrfase_PrmA"/>
</dbReference>
<keyword evidence="1 3" id="KW-0489">Methyltransferase</keyword>
<evidence type="ECO:0000256" key="2">
    <source>
        <dbReference type="ARBA" id="ARBA00022679"/>
    </source>
</evidence>
<reference evidence="3 4" key="1">
    <citation type="submission" date="2018-06" db="EMBL/GenBank/DDBJ databases">
        <authorList>
            <consortium name="Pathogen Informatics"/>
            <person name="Doyle S."/>
        </authorList>
    </citation>
    <scope>NUCLEOTIDE SEQUENCE [LARGE SCALE GENOMIC DNA]</scope>
    <source>
        <strain evidence="3 4">NCTC8179</strain>
    </source>
</reference>
<keyword evidence="2 3" id="KW-0808">Transferase</keyword>
<dbReference type="InterPro" id="IPR029063">
    <property type="entry name" value="SAM-dependent_MTases_sf"/>
</dbReference>
<dbReference type="PANTHER" id="PTHR43648">
    <property type="entry name" value="ELECTRON TRANSFER FLAVOPROTEIN BETA SUBUNIT LYSINE METHYLTRANSFERASE"/>
    <property type="match status" value="1"/>
</dbReference>
<dbReference type="AlphaFoldDB" id="A0A377ABP5"/>
<name>A0A377ABP5_ECOLX</name>
<accession>A0A377ABP5</accession>
<dbReference type="GO" id="GO:0005829">
    <property type="term" value="C:cytosol"/>
    <property type="evidence" value="ECO:0007669"/>
    <property type="project" value="TreeGrafter"/>
</dbReference>
<sequence length="121" mass="13808">MIGLFDAETDMNDVVAILENHPLLGAGFAHKIEQLEDKDWEREWMDNFHPMRFGERLWICPSWRDVPDENAVNVMLDPGLAFGTGTHPTTSLCLQWLDSLDLTGKTVIALAVVPAFWRSRR</sequence>
<dbReference type="Gene3D" id="3.40.50.150">
    <property type="entry name" value="Vaccinia Virus protein VP39"/>
    <property type="match status" value="1"/>
</dbReference>
<proteinExistence type="predicted"/>
<dbReference type="GO" id="GO:0005840">
    <property type="term" value="C:ribosome"/>
    <property type="evidence" value="ECO:0007669"/>
    <property type="project" value="UniProtKB-KW"/>
</dbReference>
<dbReference type="GO" id="GO:0032259">
    <property type="term" value="P:methylation"/>
    <property type="evidence" value="ECO:0007669"/>
    <property type="project" value="UniProtKB-KW"/>
</dbReference>
<dbReference type="GO" id="GO:0016279">
    <property type="term" value="F:protein-lysine N-methyltransferase activity"/>
    <property type="evidence" value="ECO:0007669"/>
    <property type="project" value="TreeGrafter"/>
</dbReference>
<gene>
    <name evidence="3" type="primary">prmA_2</name>
    <name evidence="3" type="ORF">NCTC8179_05992</name>
</gene>
<dbReference type="Proteomes" id="UP000255543">
    <property type="component" value="Unassembled WGS sequence"/>
</dbReference>